<proteinExistence type="predicted"/>
<comment type="caution">
    <text evidence="1">The sequence shown here is derived from an EMBL/GenBank/DDBJ whole genome shotgun (WGS) entry which is preliminary data.</text>
</comment>
<organism evidence="1 2">
    <name type="scientific">Ignelater luminosus</name>
    <name type="common">Cucubano</name>
    <name type="synonym">Pyrophorus luminosus</name>
    <dbReference type="NCBI Taxonomy" id="2038154"/>
    <lineage>
        <taxon>Eukaryota</taxon>
        <taxon>Metazoa</taxon>
        <taxon>Ecdysozoa</taxon>
        <taxon>Arthropoda</taxon>
        <taxon>Hexapoda</taxon>
        <taxon>Insecta</taxon>
        <taxon>Pterygota</taxon>
        <taxon>Neoptera</taxon>
        <taxon>Endopterygota</taxon>
        <taxon>Coleoptera</taxon>
        <taxon>Polyphaga</taxon>
        <taxon>Elateriformia</taxon>
        <taxon>Elateroidea</taxon>
        <taxon>Elateridae</taxon>
        <taxon>Agrypninae</taxon>
        <taxon>Pyrophorini</taxon>
        <taxon>Ignelater</taxon>
    </lineage>
</organism>
<name>A0A8K0D6W1_IGNLU</name>
<reference evidence="1" key="1">
    <citation type="submission" date="2019-08" db="EMBL/GenBank/DDBJ databases">
        <title>The genome of the North American firefly Photinus pyralis.</title>
        <authorList>
            <consortium name="Photinus pyralis genome working group"/>
            <person name="Fallon T.R."/>
            <person name="Sander Lower S.E."/>
            <person name="Weng J.-K."/>
        </authorList>
    </citation>
    <scope>NUCLEOTIDE SEQUENCE</scope>
    <source>
        <strain evidence="1">TRF0915ILg1</strain>
        <tissue evidence="1">Whole body</tissue>
    </source>
</reference>
<evidence type="ECO:0000313" key="2">
    <source>
        <dbReference type="Proteomes" id="UP000801492"/>
    </source>
</evidence>
<gene>
    <name evidence="1" type="ORF">ILUMI_05655</name>
</gene>
<sequence length="501" mass="55945">METLSKTVEWMKSIFARFEVPEWPSDSPVWSSEALNLLLEAAAKQPQNVSLEDVLEKSESFPVPFPTEIVRCKTLRQTVSKETLERNINSAYPVLHEKALELCVNFLIHKREFGSAIEKKLYANISVLELIQRLLFKRAVVFLNAYDVYQLVDGTTGRGQWETIGTDKETSNLVLSNCLSYDELKLSALLSVSSYTHFLNDGNRHNNGITKKEGVESDGIIVGLIGTCPKRNFMEYQEMVITKDQNHEGNGYGTQSVPTMRSLVSDFYGEACFTYEQALECKKEEPLRLVDIKTHKGMIFDNNVFCKRINLSIDTLLLEANQRAKDRNMSAVVHVVGIGLGSWILSRHQEPLFLDTCAKRIRLLGSNNSLDHIADVIFAYFTPNSTSGGYKDGDIIPIPEHPNGGIKVHICIREPHTKLTGEFEGKLLVVSYAWNGNALPGNDFWIGALNTTGDPAAALSTQISEIHNPHINPKVCAENLRIATPNGVLSLAEYCKTAKHS</sequence>
<protein>
    <submittedName>
        <fullName evidence="1">Uncharacterized protein</fullName>
    </submittedName>
</protein>
<dbReference type="Pfam" id="PF16062">
    <property type="entry name" value="MavL-like"/>
    <property type="match status" value="1"/>
</dbReference>
<keyword evidence="2" id="KW-1185">Reference proteome</keyword>
<dbReference type="Proteomes" id="UP000801492">
    <property type="component" value="Unassembled WGS sequence"/>
</dbReference>
<dbReference type="EMBL" id="VTPC01002133">
    <property type="protein sequence ID" value="KAF2900533.1"/>
    <property type="molecule type" value="Genomic_DNA"/>
</dbReference>
<accession>A0A8K0D6W1</accession>
<evidence type="ECO:0000313" key="1">
    <source>
        <dbReference type="EMBL" id="KAF2900533.1"/>
    </source>
</evidence>
<dbReference type="AlphaFoldDB" id="A0A8K0D6W1"/>
<dbReference type="InterPro" id="IPR032063">
    <property type="entry name" value="MavL-like"/>
</dbReference>
<dbReference type="OrthoDB" id="6357136at2759"/>